<keyword evidence="13" id="KW-1185">Reference proteome</keyword>
<reference evidence="12 13" key="1">
    <citation type="journal article" date="2012" name="Genome Biol.">
        <title>Sequencing three crocodilian genomes to illuminate the evolution of archosaurs and amniotes.</title>
        <authorList>
            <person name="St John J.A."/>
            <person name="Braun E.L."/>
            <person name="Isberg S.R."/>
            <person name="Miles L.G."/>
            <person name="Chong A.Y."/>
            <person name="Gongora J."/>
            <person name="Dalzell P."/>
            <person name="Moran C."/>
            <person name="Bed'hom B."/>
            <person name="Abzhanov A."/>
            <person name="Burgess S.C."/>
            <person name="Cooksey A.M."/>
            <person name="Castoe T.A."/>
            <person name="Crawford N.G."/>
            <person name="Densmore L.D."/>
            <person name="Drew J.C."/>
            <person name="Edwards S.V."/>
            <person name="Faircloth B.C."/>
            <person name="Fujita M.K."/>
            <person name="Greenwold M.J."/>
            <person name="Hoffmann F.G."/>
            <person name="Howard J.M."/>
            <person name="Iguchi T."/>
            <person name="Janes D.E."/>
            <person name="Khan S.Y."/>
            <person name="Kohno S."/>
            <person name="de Koning A.J."/>
            <person name="Lance S.L."/>
            <person name="McCarthy F.M."/>
            <person name="McCormack J.E."/>
            <person name="Merchant M.E."/>
            <person name="Peterson D.G."/>
            <person name="Pollock D.D."/>
            <person name="Pourmand N."/>
            <person name="Raney B.J."/>
            <person name="Roessler K.A."/>
            <person name="Sanford J.R."/>
            <person name="Sawyer R.H."/>
            <person name="Schmidt C.J."/>
            <person name="Triplett E.W."/>
            <person name="Tuberville T.D."/>
            <person name="Venegas-Anaya M."/>
            <person name="Howard J.T."/>
            <person name="Jarvis E.D."/>
            <person name="Guillette L.J.Jr."/>
            <person name="Glenn T.C."/>
            <person name="Green R.E."/>
            <person name="Ray D.A."/>
        </authorList>
    </citation>
    <scope>NUCLEOTIDE SEQUENCE [LARGE SCALE GENOMIC DNA]</scope>
    <source>
        <strain evidence="12">KSC_2009_1</strain>
    </source>
</reference>
<comment type="catalytic activity">
    <reaction evidence="9 10">
        <text>L-arginyl-[protein] + NAD(+) = N(omega)-(ADP-D-ribosyl)-L-arginyl-[protein] + nicotinamide + H(+)</text>
        <dbReference type="Rhea" id="RHEA:19149"/>
        <dbReference type="Rhea" id="RHEA-COMP:10532"/>
        <dbReference type="Rhea" id="RHEA-COMP:15087"/>
        <dbReference type="ChEBI" id="CHEBI:15378"/>
        <dbReference type="ChEBI" id="CHEBI:17154"/>
        <dbReference type="ChEBI" id="CHEBI:29965"/>
        <dbReference type="ChEBI" id="CHEBI:57540"/>
        <dbReference type="ChEBI" id="CHEBI:142554"/>
        <dbReference type="EC" id="2.4.2.31"/>
    </reaction>
</comment>
<evidence type="ECO:0000313" key="13">
    <source>
        <dbReference type="Proteomes" id="UP000050525"/>
    </source>
</evidence>
<name>A0A151M196_ALLMI</name>
<keyword evidence="5" id="KW-0732">Signal</keyword>
<dbReference type="STRING" id="8496.A0A151M196"/>
<dbReference type="EC" id="2.4.2.31" evidence="10"/>
<dbReference type="SUPFAM" id="SSF56399">
    <property type="entry name" value="ADP-ribosylation"/>
    <property type="match status" value="1"/>
</dbReference>
<dbReference type="PANTHER" id="PTHR10339">
    <property type="entry name" value="ADP-RIBOSYLTRANSFERASE"/>
    <property type="match status" value="1"/>
</dbReference>
<evidence type="ECO:0000256" key="10">
    <source>
        <dbReference type="RuleBase" id="RU361228"/>
    </source>
</evidence>
<evidence type="ECO:0000256" key="3">
    <source>
        <dbReference type="ARBA" id="ARBA00022679"/>
    </source>
</evidence>
<dbReference type="AlphaFoldDB" id="A0A151M196"/>
<keyword evidence="7 10" id="KW-0520">NAD</keyword>
<keyword evidence="6 10" id="KW-0521">NADP</keyword>
<evidence type="ECO:0000256" key="6">
    <source>
        <dbReference type="ARBA" id="ARBA00022857"/>
    </source>
</evidence>
<sequence length="358" mass="40059">MTRLDSLNPTAMEHPIALGCPRDERDTTPGPPSSCCKRRSVQNKPKVRRVMEMRPLALAVTYLWVQTWLSTPQVWCQVPRQLGMAPDSFDDQYIGCTEEMEASVAPRLLQEERARHPLLDGMWTNLSAVWAEKKKGLHLPAGFRDVHGIALLVYTDSVQPLYRDLNTAVREAGVSRDTYLRTFPFKALHYYLSRALQLLREDCGRMYRNQLYRGGGSRRVEVQGKGPVRFGQFTSSSLEASISQGYKSATFFMLRSCFGAHIENFSFLGFEKEVLIPPGEVFAVSNVTRQGNSSVIVLHSTNRTCSHFNCAYLGGEKNHVCVENSGGSIRVASKQSPGLFGGLLLAIHAPALMLFLHF</sequence>
<protein>
    <recommendedName>
        <fullName evidence="10">NAD(P)(+)--arginine ADP-ribosyltransferase</fullName>
        <ecNumber evidence="10">2.4.2.31</ecNumber>
    </recommendedName>
    <alternativeName>
        <fullName evidence="10">Mono(ADP-ribosyl)transferase</fullName>
    </alternativeName>
</protein>
<dbReference type="Proteomes" id="UP000050525">
    <property type="component" value="Unassembled WGS sequence"/>
</dbReference>
<dbReference type="PRINTS" id="PR00970">
    <property type="entry name" value="RIBTRNSFRASE"/>
</dbReference>
<dbReference type="GO" id="GO:0044194">
    <property type="term" value="C:cytolytic granule"/>
    <property type="evidence" value="ECO:0007669"/>
    <property type="project" value="UniProtKB-ARBA"/>
</dbReference>
<evidence type="ECO:0000256" key="9">
    <source>
        <dbReference type="ARBA" id="ARBA00047597"/>
    </source>
</evidence>
<dbReference type="PROSITE" id="PS51996">
    <property type="entry name" value="TR_MART"/>
    <property type="match status" value="1"/>
</dbReference>
<gene>
    <name evidence="12" type="ORF">Y1Q_0012771</name>
</gene>
<dbReference type="Gene3D" id="3.90.176.10">
    <property type="entry name" value="Toxin ADP-ribosyltransferase, Chain A, domain 1"/>
    <property type="match status" value="1"/>
</dbReference>
<evidence type="ECO:0000256" key="11">
    <source>
        <dbReference type="SAM" id="MobiDB-lite"/>
    </source>
</evidence>
<keyword evidence="3 10" id="KW-0808">Transferase</keyword>
<dbReference type="GO" id="GO:0046677">
    <property type="term" value="P:response to antibiotic"/>
    <property type="evidence" value="ECO:0007669"/>
    <property type="project" value="UniProtKB-ARBA"/>
</dbReference>
<dbReference type="EMBL" id="AKHW03006834">
    <property type="protein sequence ID" value="KYO18279.1"/>
    <property type="molecule type" value="Genomic_DNA"/>
</dbReference>
<feature type="region of interest" description="Disordered" evidence="11">
    <location>
        <begin position="1"/>
        <end position="41"/>
    </location>
</feature>
<evidence type="ECO:0000256" key="5">
    <source>
        <dbReference type="ARBA" id="ARBA00022729"/>
    </source>
</evidence>
<dbReference type="PANTHER" id="PTHR10339:SF2">
    <property type="entry name" value="ECTO-ADP-RIBOSYLTRANSFERASE 5"/>
    <property type="match status" value="1"/>
</dbReference>
<dbReference type="GO" id="GO:0003950">
    <property type="term" value="F:NAD+ poly-ADP-ribosyltransferase activity"/>
    <property type="evidence" value="ECO:0007669"/>
    <property type="project" value="TreeGrafter"/>
</dbReference>
<proteinExistence type="inferred from homology"/>
<organism evidence="12 13">
    <name type="scientific">Alligator mississippiensis</name>
    <name type="common">American alligator</name>
    <dbReference type="NCBI Taxonomy" id="8496"/>
    <lineage>
        <taxon>Eukaryota</taxon>
        <taxon>Metazoa</taxon>
        <taxon>Chordata</taxon>
        <taxon>Craniata</taxon>
        <taxon>Vertebrata</taxon>
        <taxon>Euteleostomi</taxon>
        <taxon>Archelosauria</taxon>
        <taxon>Archosauria</taxon>
        <taxon>Crocodylia</taxon>
        <taxon>Alligatoridae</taxon>
        <taxon>Alligatorinae</taxon>
        <taxon>Alligator</taxon>
    </lineage>
</organism>
<evidence type="ECO:0000256" key="8">
    <source>
        <dbReference type="ARBA" id="ARBA00023157"/>
    </source>
</evidence>
<comment type="similarity">
    <text evidence="1 10">Belongs to the Arg-specific ADP-ribosyltransferase family.</text>
</comment>
<evidence type="ECO:0000256" key="1">
    <source>
        <dbReference type="ARBA" id="ARBA00009558"/>
    </source>
</evidence>
<evidence type="ECO:0000256" key="2">
    <source>
        <dbReference type="ARBA" id="ARBA00022676"/>
    </source>
</evidence>
<accession>A0A151M196</accession>
<dbReference type="GO" id="GO:0016779">
    <property type="term" value="F:nucleotidyltransferase activity"/>
    <property type="evidence" value="ECO:0007669"/>
    <property type="project" value="UniProtKB-KW"/>
</dbReference>
<dbReference type="InterPro" id="IPR000768">
    <property type="entry name" value="ART"/>
</dbReference>
<dbReference type="FunFam" id="3.90.176.10:FF:000001">
    <property type="entry name" value="NAD(P)(+)--arginine ADP-ribosyltransferase"/>
    <property type="match status" value="1"/>
</dbReference>
<dbReference type="eggNOG" id="ENOG502SKQR">
    <property type="taxonomic scope" value="Eukaryota"/>
</dbReference>
<dbReference type="Pfam" id="PF01129">
    <property type="entry name" value="ART"/>
    <property type="match status" value="1"/>
</dbReference>
<evidence type="ECO:0000313" key="12">
    <source>
        <dbReference type="EMBL" id="KYO18279.1"/>
    </source>
</evidence>
<comment type="caution">
    <text evidence="12">The sequence shown here is derived from an EMBL/GenBank/DDBJ whole genome shotgun (WGS) entry which is preliminary data.</text>
</comment>
<evidence type="ECO:0000256" key="4">
    <source>
        <dbReference type="ARBA" id="ARBA00022695"/>
    </source>
</evidence>
<keyword evidence="4" id="KW-0548">Nucleotidyltransferase</keyword>
<dbReference type="InterPro" id="IPR050999">
    <property type="entry name" value="ADP-ribosyltransferase_ARG"/>
</dbReference>
<keyword evidence="8" id="KW-1015">Disulfide bond</keyword>
<evidence type="ECO:0000256" key="7">
    <source>
        <dbReference type="ARBA" id="ARBA00023027"/>
    </source>
</evidence>
<keyword evidence="2 10" id="KW-0328">Glycosyltransferase</keyword>
<dbReference type="PROSITE" id="PS01291">
    <property type="entry name" value="ART"/>
    <property type="match status" value="1"/>
</dbReference>
<dbReference type="GO" id="GO:0106274">
    <property type="term" value="F:NAD+-protein-arginine ADP-ribosyltransferase activity"/>
    <property type="evidence" value="ECO:0007669"/>
    <property type="project" value="UniProtKB-EC"/>
</dbReference>